<sequence>MALRSAPTPRGRQDVDVWVRSHGEQTLSTEVWSPCQEDHESKMNGKKNNVAAAEKIDDNKSVSGLQTLGNIQFC</sequence>
<reference evidence="1 2" key="1">
    <citation type="submission" date="2017-12" db="EMBL/GenBank/DDBJ databases">
        <title>Integrating genomic resources of turbot (Scophthalmus maximus) in depth evaluation of genetic and physical mapping variation across individuals.</title>
        <authorList>
            <person name="Martinez P."/>
        </authorList>
    </citation>
    <scope>NUCLEOTIDE SEQUENCE [LARGE SCALE GENOMIC DNA]</scope>
</reference>
<evidence type="ECO:0000313" key="1">
    <source>
        <dbReference type="EMBL" id="AWP11596.1"/>
    </source>
</evidence>
<gene>
    <name evidence="1" type="ORF">SMAX5B_016546</name>
</gene>
<dbReference type="Proteomes" id="UP000246464">
    <property type="component" value="Chromosome 13"/>
</dbReference>
<keyword evidence="2" id="KW-1185">Reference proteome</keyword>
<dbReference type="AlphaFoldDB" id="A0A2U9C780"/>
<evidence type="ECO:0000313" key="2">
    <source>
        <dbReference type="Proteomes" id="UP000246464"/>
    </source>
</evidence>
<proteinExistence type="predicted"/>
<protein>
    <submittedName>
        <fullName evidence="1">Uncharacterized protein</fullName>
    </submittedName>
</protein>
<organism evidence="1 2">
    <name type="scientific">Scophthalmus maximus</name>
    <name type="common">Turbot</name>
    <name type="synonym">Psetta maxima</name>
    <dbReference type="NCBI Taxonomy" id="52904"/>
    <lineage>
        <taxon>Eukaryota</taxon>
        <taxon>Metazoa</taxon>
        <taxon>Chordata</taxon>
        <taxon>Craniata</taxon>
        <taxon>Vertebrata</taxon>
        <taxon>Euteleostomi</taxon>
        <taxon>Actinopterygii</taxon>
        <taxon>Neopterygii</taxon>
        <taxon>Teleostei</taxon>
        <taxon>Neoteleostei</taxon>
        <taxon>Acanthomorphata</taxon>
        <taxon>Carangaria</taxon>
        <taxon>Pleuronectiformes</taxon>
        <taxon>Pleuronectoidei</taxon>
        <taxon>Scophthalmidae</taxon>
        <taxon>Scophthalmus</taxon>
    </lineage>
</organism>
<dbReference type="EMBL" id="CP026255">
    <property type="protein sequence ID" value="AWP11596.1"/>
    <property type="molecule type" value="Genomic_DNA"/>
</dbReference>
<accession>A0A2U9C780</accession>
<name>A0A2U9C780_SCOMX</name>
<feature type="non-terminal residue" evidence="1">
    <location>
        <position position="74"/>
    </location>
</feature>